<dbReference type="PROSITE" id="PS00073">
    <property type="entry name" value="ACYL_COA_DH_2"/>
    <property type="match status" value="1"/>
</dbReference>
<dbReference type="InterPro" id="IPR006091">
    <property type="entry name" value="Acyl-CoA_Oxase/DH_mid-dom"/>
</dbReference>
<keyword evidence="3 5" id="KW-0285">Flavoprotein</keyword>
<dbReference type="Gene3D" id="2.40.110.10">
    <property type="entry name" value="Butyryl-CoA Dehydrogenase, subunit A, domain 2"/>
    <property type="match status" value="1"/>
</dbReference>
<dbReference type="SUPFAM" id="SSF56645">
    <property type="entry name" value="Acyl-CoA dehydrogenase NM domain-like"/>
    <property type="match status" value="1"/>
</dbReference>
<dbReference type="PANTHER" id="PTHR43188">
    <property type="entry name" value="ACYL-COENZYME A OXIDASE"/>
    <property type="match status" value="1"/>
</dbReference>
<dbReference type="PANTHER" id="PTHR43188:SF1">
    <property type="entry name" value="ACYL-COA DEHYDROGENASE"/>
    <property type="match status" value="1"/>
</dbReference>
<dbReference type="GO" id="GO:0003995">
    <property type="term" value="F:acyl-CoA dehydrogenase activity"/>
    <property type="evidence" value="ECO:0007669"/>
    <property type="project" value="InterPro"/>
</dbReference>
<dbReference type="GO" id="GO:0050660">
    <property type="term" value="F:flavin adenine dinucleotide binding"/>
    <property type="evidence" value="ECO:0007669"/>
    <property type="project" value="InterPro"/>
</dbReference>
<keyword evidence="4 5" id="KW-0274">FAD</keyword>
<proteinExistence type="inferred from homology"/>
<dbReference type="InterPro" id="IPR009100">
    <property type="entry name" value="AcylCoA_DH/oxidase_NM_dom_sf"/>
</dbReference>
<keyword evidence="10" id="KW-1185">Reference proteome</keyword>
<dbReference type="InterPro" id="IPR009075">
    <property type="entry name" value="AcylCo_DH/oxidase_C"/>
</dbReference>
<dbReference type="InterPro" id="IPR013786">
    <property type="entry name" value="AcylCoA_DH/ox_N"/>
</dbReference>
<dbReference type="Pfam" id="PF02771">
    <property type="entry name" value="Acyl-CoA_dh_N"/>
    <property type="match status" value="1"/>
</dbReference>
<comment type="cofactor">
    <cofactor evidence="1 5">
        <name>FAD</name>
        <dbReference type="ChEBI" id="CHEBI:57692"/>
    </cofactor>
</comment>
<protein>
    <submittedName>
        <fullName evidence="9">Glutaryl-CoA dehydrogenase</fullName>
    </submittedName>
</protein>
<evidence type="ECO:0000313" key="9">
    <source>
        <dbReference type="EMBL" id="SFS14114.1"/>
    </source>
</evidence>
<evidence type="ECO:0000259" key="7">
    <source>
        <dbReference type="Pfam" id="PF02770"/>
    </source>
</evidence>
<comment type="similarity">
    <text evidence="2 5">Belongs to the acyl-CoA dehydrogenase family.</text>
</comment>
<dbReference type="AlphaFoldDB" id="A0AA94HMZ8"/>
<evidence type="ECO:0000256" key="4">
    <source>
        <dbReference type="ARBA" id="ARBA00022827"/>
    </source>
</evidence>
<dbReference type="Pfam" id="PF02770">
    <property type="entry name" value="Acyl-CoA_dh_M"/>
    <property type="match status" value="1"/>
</dbReference>
<evidence type="ECO:0000256" key="1">
    <source>
        <dbReference type="ARBA" id="ARBA00001974"/>
    </source>
</evidence>
<dbReference type="InterPro" id="IPR036250">
    <property type="entry name" value="AcylCo_DH-like_C"/>
</dbReference>
<feature type="domain" description="Acyl-CoA dehydrogenase/oxidase N-terminal" evidence="8">
    <location>
        <begin position="18"/>
        <end position="127"/>
    </location>
</feature>
<dbReference type="GO" id="GO:0006635">
    <property type="term" value="P:fatty acid beta-oxidation"/>
    <property type="evidence" value="ECO:0007669"/>
    <property type="project" value="InterPro"/>
</dbReference>
<dbReference type="Proteomes" id="UP000198506">
    <property type="component" value="Unassembled WGS sequence"/>
</dbReference>
<accession>A0AA94HMZ8</accession>
<organism evidence="9 10">
    <name type="scientific">Agrococcus baldri</name>
    <dbReference type="NCBI Taxonomy" id="153730"/>
    <lineage>
        <taxon>Bacteria</taxon>
        <taxon>Bacillati</taxon>
        <taxon>Actinomycetota</taxon>
        <taxon>Actinomycetes</taxon>
        <taxon>Micrococcales</taxon>
        <taxon>Microbacteriaceae</taxon>
        <taxon>Agrococcus</taxon>
    </lineage>
</organism>
<evidence type="ECO:0000256" key="5">
    <source>
        <dbReference type="RuleBase" id="RU362125"/>
    </source>
</evidence>
<dbReference type="SUPFAM" id="SSF47203">
    <property type="entry name" value="Acyl-CoA dehydrogenase C-terminal domain-like"/>
    <property type="match status" value="1"/>
</dbReference>
<dbReference type="InterPro" id="IPR046373">
    <property type="entry name" value="Acyl-CoA_Oxase/DH_mid-dom_sf"/>
</dbReference>
<dbReference type="Gene3D" id="1.10.540.10">
    <property type="entry name" value="Acyl-CoA dehydrogenase/oxidase, N-terminal domain"/>
    <property type="match status" value="1"/>
</dbReference>
<dbReference type="InterPro" id="IPR006089">
    <property type="entry name" value="Acyl-CoA_DH_CS"/>
</dbReference>
<sequence length="392" mass="42385">MTFTPLTSDFFGFATDLTESEQDSLAEIRAFMDQHVRPVIDEHWHADTFPHDLIPGLAGLGVVGPGWAESARFENSAVYRGWVALEMSRVDASVSTFVAVQNGLVAGSIGVAGSPEQRAEWLPRLADCSVIGAFGLTEPLSGSDAAQGLRTTARREGDEWVIDGAKRWIGNATHADIVVIWAKDAEDGQVKGFIVPTDAAGFSATKIERKISLRMVQNADIVLEGVRVPEAMRLQQASSFRDTAKVLRLTRAEVAWSAVGVMIGAYEAAVRYTSERVQFGKPIAGHQLVQDLLAKSLGHITASIALCVQVSRMLDEGRQEDAHSALAKAYATTRMREVVSWCREVCGGNGIVTDYDVARFFADAEALYTYEGTAQMNSLIVGRAISGQSAFA</sequence>
<feature type="domain" description="Acyl-CoA dehydrogenase/oxidase C-terminal" evidence="6">
    <location>
        <begin position="243"/>
        <end position="385"/>
    </location>
</feature>
<gene>
    <name evidence="9" type="ORF">SAMN04487783_1771</name>
</gene>
<keyword evidence="5" id="KW-0560">Oxidoreductase</keyword>
<dbReference type="InterPro" id="IPR045008">
    <property type="entry name" value="ACX4-like"/>
</dbReference>
<dbReference type="Gene3D" id="1.20.140.10">
    <property type="entry name" value="Butyryl-CoA Dehydrogenase, subunit A, domain 3"/>
    <property type="match status" value="1"/>
</dbReference>
<evidence type="ECO:0000313" key="10">
    <source>
        <dbReference type="Proteomes" id="UP000198506"/>
    </source>
</evidence>
<evidence type="ECO:0000256" key="3">
    <source>
        <dbReference type="ARBA" id="ARBA00022630"/>
    </source>
</evidence>
<comment type="caution">
    <text evidence="9">The sequence shown here is derived from an EMBL/GenBank/DDBJ whole genome shotgun (WGS) entry which is preliminary data.</text>
</comment>
<dbReference type="RefSeq" id="WP_092918029.1">
    <property type="nucleotide sequence ID" value="NZ_FOZN01000003.1"/>
</dbReference>
<name>A0AA94HMZ8_9MICO</name>
<evidence type="ECO:0000256" key="2">
    <source>
        <dbReference type="ARBA" id="ARBA00009347"/>
    </source>
</evidence>
<evidence type="ECO:0000259" key="6">
    <source>
        <dbReference type="Pfam" id="PF00441"/>
    </source>
</evidence>
<feature type="domain" description="Acyl-CoA oxidase/dehydrogenase middle" evidence="7">
    <location>
        <begin position="133"/>
        <end position="226"/>
    </location>
</feature>
<dbReference type="EMBL" id="FOZN01000003">
    <property type="protein sequence ID" value="SFS14114.1"/>
    <property type="molecule type" value="Genomic_DNA"/>
</dbReference>
<evidence type="ECO:0000259" key="8">
    <source>
        <dbReference type="Pfam" id="PF02771"/>
    </source>
</evidence>
<dbReference type="Pfam" id="PF00441">
    <property type="entry name" value="Acyl-CoA_dh_1"/>
    <property type="match status" value="1"/>
</dbReference>
<dbReference type="InterPro" id="IPR037069">
    <property type="entry name" value="AcylCoA_DH/ox_N_sf"/>
</dbReference>
<reference evidence="9 10" key="1">
    <citation type="submission" date="2016-10" db="EMBL/GenBank/DDBJ databases">
        <authorList>
            <person name="Varghese N."/>
            <person name="Submissions S."/>
        </authorList>
    </citation>
    <scope>NUCLEOTIDE SEQUENCE [LARGE SCALE GENOMIC DNA]</scope>
    <source>
        <strain evidence="9 10">IAM 15147</strain>
    </source>
</reference>